<dbReference type="PATRIC" id="fig|1359184.3.peg.969"/>
<sequence>MLQSSDGNIKCDDAQIIHEQTSDDICVYNINNTKKPLIGCVKRAAPPLPTAFKCRNSKNNHFKPDIGIKLEVKESETNYSLEGCIEAKHSHHQNRTNDVEDDENNNQFNINLAGYDYNAYVTDHKGSVSPDVGTKWGKYDSEAPKEAQDVQSHNAKYRYLKGIEFINNEYVVGGKLICVNQNSNAIPKCPLDEKMCVLAKVKENPECIKAQKNNNTQQNFGPETCKEVSQSIEDRVEPREFALCNEESANYPNCFKLGTNEHYQLTKTGFGNSKSLSDRSIKTEEDIMQTIGNCDSETVKSKECVSYSPRKYIYRFNTVQEVLKCKVDHSRCTVNVRSCTNDELMDRANTQLTNDAVKSETALIGLFKTTNNLICSSVIDKVCKDVKYKCQPKFNISDNGTVIAIETCIDPASASANKKNAAPITDFCM</sequence>
<gene>
    <name evidence="1" type="ORF">OTSGILL_1454</name>
</gene>
<name>A0A0F3MD37_ORITS</name>
<evidence type="ECO:0000313" key="2">
    <source>
        <dbReference type="Proteomes" id="UP000033769"/>
    </source>
</evidence>
<dbReference type="Proteomes" id="UP000033769">
    <property type="component" value="Unassembled WGS sequence"/>
</dbReference>
<dbReference type="AlphaFoldDB" id="A0A0F3MD37"/>
<dbReference type="EMBL" id="LANO01000022">
    <property type="protein sequence ID" value="KJV52489.1"/>
    <property type="molecule type" value="Genomic_DNA"/>
</dbReference>
<comment type="caution">
    <text evidence="1">The sequence shown here is derived from an EMBL/GenBank/DDBJ whole genome shotgun (WGS) entry which is preliminary data.</text>
</comment>
<accession>A0A0F3MD37</accession>
<protein>
    <submittedName>
        <fullName evidence="1">Uncharacterized protein</fullName>
    </submittedName>
</protein>
<reference evidence="1 2" key="1">
    <citation type="submission" date="2015-02" db="EMBL/GenBank/DDBJ databases">
        <title>Genome Sequencing of Rickettsiales.</title>
        <authorList>
            <person name="Daugherty S.C."/>
            <person name="Su Q."/>
            <person name="Abolude K."/>
            <person name="Beier-Sexton M."/>
            <person name="Carlyon J.A."/>
            <person name="Carter R."/>
            <person name="Day N.P."/>
            <person name="Dumler S.J."/>
            <person name="Dyachenko V."/>
            <person name="Godinez A."/>
            <person name="Kurtti T.J."/>
            <person name="Lichay M."/>
            <person name="Mullins K.E."/>
            <person name="Ott S."/>
            <person name="Pappas-Brown V."/>
            <person name="Paris D.H."/>
            <person name="Patel P."/>
            <person name="Richards A.L."/>
            <person name="Sadzewicz L."/>
            <person name="Sears K."/>
            <person name="Seidman D."/>
            <person name="Sengamalay N."/>
            <person name="Stenos J."/>
            <person name="Tallon L.J."/>
            <person name="Vincent G."/>
            <person name="Fraser C.M."/>
            <person name="Munderloh U."/>
            <person name="Dunning-Hotopp J.C."/>
        </authorList>
    </citation>
    <scope>NUCLEOTIDE SEQUENCE [LARGE SCALE GENOMIC DNA]</scope>
    <source>
        <strain evidence="1 2">Gilliam</strain>
    </source>
</reference>
<proteinExistence type="predicted"/>
<organism evidence="1 2">
    <name type="scientific">Orientia tsutsugamushi str. Gilliam</name>
    <dbReference type="NCBI Taxonomy" id="1359184"/>
    <lineage>
        <taxon>Bacteria</taxon>
        <taxon>Pseudomonadati</taxon>
        <taxon>Pseudomonadota</taxon>
        <taxon>Alphaproteobacteria</taxon>
        <taxon>Rickettsiales</taxon>
        <taxon>Rickettsiaceae</taxon>
        <taxon>Rickettsieae</taxon>
        <taxon>Orientia</taxon>
    </lineage>
</organism>
<evidence type="ECO:0000313" key="1">
    <source>
        <dbReference type="EMBL" id="KJV52489.1"/>
    </source>
</evidence>